<dbReference type="GO" id="GO:0032993">
    <property type="term" value="C:protein-DNA complex"/>
    <property type="evidence" value="ECO:0007669"/>
    <property type="project" value="TreeGrafter"/>
</dbReference>
<evidence type="ECO:0000313" key="12">
    <source>
        <dbReference type="Proteomes" id="UP000681414"/>
    </source>
</evidence>
<dbReference type="GO" id="GO:0000156">
    <property type="term" value="F:phosphorelay response regulator activity"/>
    <property type="evidence" value="ECO:0007669"/>
    <property type="project" value="TreeGrafter"/>
</dbReference>
<dbReference type="SMART" id="SM00448">
    <property type="entry name" value="REC"/>
    <property type="match status" value="1"/>
</dbReference>
<dbReference type="InterPro" id="IPR036388">
    <property type="entry name" value="WH-like_DNA-bd_sf"/>
</dbReference>
<dbReference type="SUPFAM" id="SSF46894">
    <property type="entry name" value="C-terminal effector domain of the bipartite response regulators"/>
    <property type="match status" value="1"/>
</dbReference>
<dbReference type="Proteomes" id="UP000681414">
    <property type="component" value="Unassembled WGS sequence"/>
</dbReference>
<evidence type="ECO:0000256" key="4">
    <source>
        <dbReference type="ARBA" id="ARBA00023015"/>
    </source>
</evidence>
<dbReference type="Pfam" id="PF00486">
    <property type="entry name" value="Trans_reg_C"/>
    <property type="match status" value="1"/>
</dbReference>
<dbReference type="Gene3D" id="3.40.50.2300">
    <property type="match status" value="1"/>
</dbReference>
<gene>
    <name evidence="11" type="ORF">KHA97_16010</name>
</gene>
<feature type="domain" description="OmpR/PhoB-type" evidence="10">
    <location>
        <begin position="128"/>
        <end position="226"/>
    </location>
</feature>
<dbReference type="InterPro" id="IPR016032">
    <property type="entry name" value="Sig_transdc_resp-reg_C-effctor"/>
</dbReference>
<accession>A0A942TEL6</accession>
<dbReference type="Gene3D" id="1.10.10.10">
    <property type="entry name" value="Winged helix-like DNA-binding domain superfamily/Winged helix DNA-binding domain"/>
    <property type="match status" value="1"/>
</dbReference>
<keyword evidence="5 8" id="KW-0238">DNA-binding</keyword>
<evidence type="ECO:0000256" key="7">
    <source>
        <dbReference type="PROSITE-ProRule" id="PRU00169"/>
    </source>
</evidence>
<name>A0A942TEL6_9BACI</name>
<evidence type="ECO:0000259" key="9">
    <source>
        <dbReference type="PROSITE" id="PS50110"/>
    </source>
</evidence>
<proteinExistence type="predicted"/>
<evidence type="ECO:0000256" key="3">
    <source>
        <dbReference type="ARBA" id="ARBA00023012"/>
    </source>
</evidence>
<organism evidence="11 12">
    <name type="scientific">Lederbergia citri</name>
    <dbReference type="NCBI Taxonomy" id="2833580"/>
    <lineage>
        <taxon>Bacteria</taxon>
        <taxon>Bacillati</taxon>
        <taxon>Bacillota</taxon>
        <taxon>Bacilli</taxon>
        <taxon>Bacillales</taxon>
        <taxon>Bacillaceae</taxon>
        <taxon>Lederbergia</taxon>
    </lineage>
</organism>
<feature type="domain" description="Response regulatory" evidence="9">
    <location>
        <begin position="3"/>
        <end position="116"/>
    </location>
</feature>
<sequence length="226" mass="26462">MKKILIIEDEESLAEFIELELEHEGYEVLTAYDGRSGLEIALEKDIDVILLDLMLPRLNGIEVCRRLKSSKETPIIMLTARDSVMDRVLGLDSGADDYLPKPFAIEELLARIRVILRREEKMLMDSSTITLTFKDLELDQYSRTLKKDGHMIELTKKEYELLLMFMKNINRVLTRDMLLDKIWGYDTMVETNVVDVYVRHLRNKIDIHDKESYIQTLRGTGYVMRE</sequence>
<protein>
    <submittedName>
        <fullName evidence="11">Response regulator transcription factor</fullName>
    </submittedName>
</protein>
<reference evidence="11 12" key="1">
    <citation type="submission" date="2021-05" db="EMBL/GenBank/DDBJ databases">
        <title>Novel Bacillus species.</title>
        <authorList>
            <person name="Liu G."/>
        </authorList>
    </citation>
    <scope>NUCLEOTIDE SEQUENCE [LARGE SCALE GENOMIC DNA]</scope>
    <source>
        <strain evidence="12">FJAT-49780</strain>
    </source>
</reference>
<evidence type="ECO:0000256" key="5">
    <source>
        <dbReference type="ARBA" id="ARBA00023125"/>
    </source>
</evidence>
<keyword evidence="4" id="KW-0805">Transcription regulation</keyword>
<dbReference type="GO" id="GO:0000976">
    <property type="term" value="F:transcription cis-regulatory region binding"/>
    <property type="evidence" value="ECO:0007669"/>
    <property type="project" value="TreeGrafter"/>
</dbReference>
<feature type="modified residue" description="4-aspartylphosphate" evidence="7">
    <location>
        <position position="52"/>
    </location>
</feature>
<dbReference type="CDD" id="cd17574">
    <property type="entry name" value="REC_OmpR"/>
    <property type="match status" value="1"/>
</dbReference>
<dbReference type="Gene3D" id="6.10.250.690">
    <property type="match status" value="1"/>
</dbReference>
<dbReference type="Pfam" id="PF00072">
    <property type="entry name" value="Response_reg"/>
    <property type="match status" value="1"/>
</dbReference>
<keyword evidence="6" id="KW-0804">Transcription</keyword>
<dbReference type="EMBL" id="JAGYPG010000002">
    <property type="protein sequence ID" value="MBS4196571.1"/>
    <property type="molecule type" value="Genomic_DNA"/>
</dbReference>
<comment type="subcellular location">
    <subcellularLocation>
        <location evidence="1">Cytoplasm</location>
    </subcellularLocation>
</comment>
<evidence type="ECO:0000256" key="8">
    <source>
        <dbReference type="PROSITE-ProRule" id="PRU01091"/>
    </source>
</evidence>
<dbReference type="FunFam" id="1.10.10.10:FF:000005">
    <property type="entry name" value="Two-component system response regulator"/>
    <property type="match status" value="1"/>
</dbReference>
<evidence type="ECO:0000313" key="11">
    <source>
        <dbReference type="EMBL" id="MBS4196571.1"/>
    </source>
</evidence>
<dbReference type="GO" id="GO:0006355">
    <property type="term" value="P:regulation of DNA-templated transcription"/>
    <property type="evidence" value="ECO:0007669"/>
    <property type="project" value="InterPro"/>
</dbReference>
<evidence type="ECO:0000256" key="2">
    <source>
        <dbReference type="ARBA" id="ARBA00022553"/>
    </source>
</evidence>
<dbReference type="CDD" id="cd00383">
    <property type="entry name" value="trans_reg_C"/>
    <property type="match status" value="1"/>
</dbReference>
<dbReference type="FunFam" id="3.40.50.2300:FF:000001">
    <property type="entry name" value="DNA-binding response regulator PhoB"/>
    <property type="match status" value="1"/>
</dbReference>
<dbReference type="InterPro" id="IPR001789">
    <property type="entry name" value="Sig_transdc_resp-reg_receiver"/>
</dbReference>
<evidence type="ECO:0000259" key="10">
    <source>
        <dbReference type="PROSITE" id="PS51755"/>
    </source>
</evidence>
<feature type="DNA-binding region" description="OmpR/PhoB-type" evidence="8">
    <location>
        <begin position="128"/>
        <end position="226"/>
    </location>
</feature>
<dbReference type="InterPro" id="IPR011006">
    <property type="entry name" value="CheY-like_superfamily"/>
</dbReference>
<evidence type="ECO:0000256" key="1">
    <source>
        <dbReference type="ARBA" id="ARBA00004496"/>
    </source>
</evidence>
<dbReference type="PROSITE" id="PS51755">
    <property type="entry name" value="OMPR_PHOB"/>
    <property type="match status" value="1"/>
</dbReference>
<dbReference type="SMART" id="SM00862">
    <property type="entry name" value="Trans_reg_C"/>
    <property type="match status" value="1"/>
</dbReference>
<dbReference type="AlphaFoldDB" id="A0A942TEL6"/>
<dbReference type="SUPFAM" id="SSF52172">
    <property type="entry name" value="CheY-like"/>
    <property type="match status" value="1"/>
</dbReference>
<dbReference type="InterPro" id="IPR001867">
    <property type="entry name" value="OmpR/PhoB-type_DNA-bd"/>
</dbReference>
<keyword evidence="2 7" id="KW-0597">Phosphoprotein</keyword>
<keyword evidence="12" id="KW-1185">Reference proteome</keyword>
<dbReference type="PANTHER" id="PTHR48111:SF22">
    <property type="entry name" value="REGULATOR OF RPOS"/>
    <property type="match status" value="1"/>
</dbReference>
<dbReference type="PROSITE" id="PS50110">
    <property type="entry name" value="RESPONSE_REGULATORY"/>
    <property type="match status" value="1"/>
</dbReference>
<evidence type="ECO:0000256" key="6">
    <source>
        <dbReference type="ARBA" id="ARBA00023163"/>
    </source>
</evidence>
<dbReference type="RefSeq" id="WP_213125693.1">
    <property type="nucleotide sequence ID" value="NZ_JAGYPG010000002.1"/>
</dbReference>
<dbReference type="GO" id="GO:0005829">
    <property type="term" value="C:cytosol"/>
    <property type="evidence" value="ECO:0007669"/>
    <property type="project" value="TreeGrafter"/>
</dbReference>
<dbReference type="InterPro" id="IPR039420">
    <property type="entry name" value="WalR-like"/>
</dbReference>
<keyword evidence="3" id="KW-0902">Two-component regulatory system</keyword>
<dbReference type="PANTHER" id="PTHR48111">
    <property type="entry name" value="REGULATOR OF RPOS"/>
    <property type="match status" value="1"/>
</dbReference>
<comment type="caution">
    <text evidence="11">The sequence shown here is derived from an EMBL/GenBank/DDBJ whole genome shotgun (WGS) entry which is preliminary data.</text>
</comment>